<proteinExistence type="predicted"/>
<dbReference type="EMBL" id="QKWP01002609">
    <property type="protein sequence ID" value="RIB02725.1"/>
    <property type="molecule type" value="Genomic_DNA"/>
</dbReference>
<comment type="caution">
    <text evidence="1">The sequence shown here is derived from an EMBL/GenBank/DDBJ whole genome shotgun (WGS) entry which is preliminary data.</text>
</comment>
<evidence type="ECO:0000313" key="1">
    <source>
        <dbReference type="EMBL" id="RIB02725.1"/>
    </source>
</evidence>
<dbReference type="AlphaFoldDB" id="A0A397TXF1"/>
<protein>
    <submittedName>
        <fullName evidence="1">Uncharacterized protein</fullName>
    </submittedName>
</protein>
<sequence>MAKRIRQAQVTLLEIGVLDETLHYGLYSRYWWKNKVFDDISYFPIRIGQETKVILNDREFIITIVVGHPNNPYLPGYTCQSDTFYTKTPVHDPSTAISSIYTIDVFFFPFFFNLGQIKIFVFGIGSSSRKDWNKGGSGYQSSLIHLYGKKQGLYISSIEDNICKIEVYQDSQLKQTVEGASPNDVWEHFSISKYNGIQLFGLNYAVTQQLIKQHRIPTCAPNQWQ</sequence>
<keyword evidence="2" id="KW-1185">Reference proteome</keyword>
<evidence type="ECO:0000313" key="2">
    <source>
        <dbReference type="Proteomes" id="UP000266673"/>
    </source>
</evidence>
<dbReference type="Proteomes" id="UP000266673">
    <property type="component" value="Unassembled WGS sequence"/>
</dbReference>
<name>A0A397TXF1_9GLOM</name>
<organism evidence="1 2">
    <name type="scientific">Gigaspora rosea</name>
    <dbReference type="NCBI Taxonomy" id="44941"/>
    <lineage>
        <taxon>Eukaryota</taxon>
        <taxon>Fungi</taxon>
        <taxon>Fungi incertae sedis</taxon>
        <taxon>Mucoromycota</taxon>
        <taxon>Glomeromycotina</taxon>
        <taxon>Glomeromycetes</taxon>
        <taxon>Diversisporales</taxon>
        <taxon>Gigasporaceae</taxon>
        <taxon>Gigaspora</taxon>
    </lineage>
</organism>
<dbReference type="OrthoDB" id="2430682at2759"/>
<gene>
    <name evidence="1" type="ORF">C2G38_2227069</name>
</gene>
<reference evidence="1 2" key="1">
    <citation type="submission" date="2018-06" db="EMBL/GenBank/DDBJ databases">
        <title>Comparative genomics reveals the genomic features of Rhizophagus irregularis, R. cerebriforme, R. diaphanum and Gigaspora rosea, and their symbiotic lifestyle signature.</title>
        <authorList>
            <person name="Morin E."/>
            <person name="San Clemente H."/>
            <person name="Chen E.C.H."/>
            <person name="De La Providencia I."/>
            <person name="Hainaut M."/>
            <person name="Kuo A."/>
            <person name="Kohler A."/>
            <person name="Murat C."/>
            <person name="Tang N."/>
            <person name="Roy S."/>
            <person name="Loubradou J."/>
            <person name="Henrissat B."/>
            <person name="Grigoriev I.V."/>
            <person name="Corradi N."/>
            <person name="Roux C."/>
            <person name="Martin F.M."/>
        </authorList>
    </citation>
    <scope>NUCLEOTIDE SEQUENCE [LARGE SCALE GENOMIC DNA]</scope>
    <source>
        <strain evidence="1 2">DAOM 194757</strain>
    </source>
</reference>
<accession>A0A397TXF1</accession>
<feature type="non-terminal residue" evidence="1">
    <location>
        <position position="225"/>
    </location>
</feature>